<reference evidence="2 3" key="1">
    <citation type="submission" date="2018-09" db="EMBL/GenBank/DDBJ databases">
        <title>Draft genome of Simplicispira sp. NY-02.</title>
        <authorList>
            <person name="Im W.T."/>
        </authorList>
    </citation>
    <scope>NUCLEOTIDE SEQUENCE [LARGE SCALE GENOMIC DNA]</scope>
    <source>
        <strain evidence="2 3">NY-02</strain>
    </source>
</reference>
<dbReference type="InterPro" id="IPR003812">
    <property type="entry name" value="Fido"/>
</dbReference>
<dbReference type="GO" id="GO:0016301">
    <property type="term" value="F:kinase activity"/>
    <property type="evidence" value="ECO:0007669"/>
    <property type="project" value="InterPro"/>
</dbReference>
<keyword evidence="3" id="KW-1185">Reference proteome</keyword>
<evidence type="ECO:0000259" key="1">
    <source>
        <dbReference type="PROSITE" id="PS51459"/>
    </source>
</evidence>
<dbReference type="InterPro" id="IPR036597">
    <property type="entry name" value="Fido-like_dom_sf"/>
</dbReference>
<dbReference type="Pfam" id="PF02661">
    <property type="entry name" value="Fic"/>
    <property type="match status" value="1"/>
</dbReference>
<name>A0A398C9R5_9BURK</name>
<dbReference type="OrthoDB" id="9802752at2"/>
<dbReference type="SUPFAM" id="SSF140931">
    <property type="entry name" value="Fic-like"/>
    <property type="match status" value="1"/>
</dbReference>
<dbReference type="RefSeq" id="WP_119109046.1">
    <property type="nucleotide sequence ID" value="NZ_QXJC01000003.1"/>
</dbReference>
<dbReference type="InterPro" id="IPR053737">
    <property type="entry name" value="Type_II_TA_Toxin"/>
</dbReference>
<dbReference type="PROSITE" id="PS51459">
    <property type="entry name" value="FIDO"/>
    <property type="match status" value="1"/>
</dbReference>
<proteinExistence type="predicted"/>
<dbReference type="Proteomes" id="UP000266302">
    <property type="component" value="Unassembled WGS sequence"/>
</dbReference>
<evidence type="ECO:0000313" key="3">
    <source>
        <dbReference type="Proteomes" id="UP000266302"/>
    </source>
</evidence>
<dbReference type="PANTHER" id="PTHR39426">
    <property type="entry name" value="HOMOLOGY TO DEATH-ON-CURING PROTEIN OF PHAGE P1"/>
    <property type="match status" value="1"/>
</dbReference>
<gene>
    <name evidence="2" type="ORF">D3F03_09070</name>
</gene>
<dbReference type="Gene3D" id="1.20.120.1870">
    <property type="entry name" value="Fic/DOC protein, Fido domain"/>
    <property type="match status" value="1"/>
</dbReference>
<comment type="caution">
    <text evidence="2">The sequence shown here is derived from an EMBL/GenBank/DDBJ whole genome shotgun (WGS) entry which is preliminary data.</text>
</comment>
<dbReference type="EMBL" id="QXJC01000003">
    <property type="protein sequence ID" value="RID98381.1"/>
    <property type="molecule type" value="Genomic_DNA"/>
</dbReference>
<dbReference type="InterPro" id="IPR006440">
    <property type="entry name" value="Doc"/>
</dbReference>
<dbReference type="PANTHER" id="PTHR39426:SF1">
    <property type="entry name" value="HOMOLOGY TO DEATH-ON-CURING PROTEIN OF PHAGE P1"/>
    <property type="match status" value="1"/>
</dbReference>
<protein>
    <submittedName>
        <fullName evidence="2">Type II toxin-antitoxin system death-on-curing family toxin</fullName>
    </submittedName>
</protein>
<dbReference type="AlphaFoldDB" id="A0A398C9R5"/>
<dbReference type="PIRSF" id="PIRSF018297">
    <property type="entry name" value="Doc"/>
    <property type="match status" value="1"/>
</dbReference>
<dbReference type="NCBIfam" id="TIGR01550">
    <property type="entry name" value="DOC_P1"/>
    <property type="match status" value="1"/>
</dbReference>
<accession>A0A398C9R5</accession>
<evidence type="ECO:0000313" key="2">
    <source>
        <dbReference type="EMBL" id="RID98381.1"/>
    </source>
</evidence>
<feature type="domain" description="Fido" evidence="1">
    <location>
        <begin position="7"/>
        <end position="123"/>
    </location>
</feature>
<sequence length="129" mass="13728">MAHFLWLDRAVIVAVHEAQLAEHGGSAGTRDAGLLDSALARPANLLAYAAPDAFALAAAYGYGISRNHPFIDGNKRTGFVAAELFLRLNGYHLGASDADCVLTMLAVASGEFGEEAFATWLREHAKVKD</sequence>
<organism evidence="2 3">
    <name type="scientific">Simplicispira hankyongi</name>
    <dbReference type="NCBI Taxonomy" id="2315688"/>
    <lineage>
        <taxon>Bacteria</taxon>
        <taxon>Pseudomonadati</taxon>
        <taxon>Pseudomonadota</taxon>
        <taxon>Betaproteobacteria</taxon>
        <taxon>Burkholderiales</taxon>
        <taxon>Comamonadaceae</taxon>
        <taxon>Simplicispira</taxon>
    </lineage>
</organism>